<dbReference type="PROSITE" id="PS50090">
    <property type="entry name" value="MYB_LIKE"/>
    <property type="match status" value="2"/>
</dbReference>
<dbReference type="InterPro" id="IPR001005">
    <property type="entry name" value="SANT/Myb"/>
</dbReference>
<dbReference type="GO" id="GO:0005634">
    <property type="term" value="C:nucleus"/>
    <property type="evidence" value="ECO:0007669"/>
    <property type="project" value="UniProtKB-SubCell"/>
</dbReference>
<feature type="region of interest" description="Disordered" evidence="7">
    <location>
        <begin position="1"/>
        <end position="44"/>
    </location>
</feature>
<evidence type="ECO:0000259" key="9">
    <source>
        <dbReference type="PROSITE" id="PS51294"/>
    </source>
</evidence>
<dbReference type="GO" id="GO:0000978">
    <property type="term" value="F:RNA polymerase II cis-regulatory region sequence-specific DNA binding"/>
    <property type="evidence" value="ECO:0007669"/>
    <property type="project" value="TreeGrafter"/>
</dbReference>
<dbReference type="PANTHER" id="PTHR45614">
    <property type="entry name" value="MYB PROTEIN-RELATED"/>
    <property type="match status" value="1"/>
</dbReference>
<dbReference type="CDD" id="cd00167">
    <property type="entry name" value="SANT"/>
    <property type="match status" value="2"/>
</dbReference>
<dbReference type="EMBL" id="GBRH01257426">
    <property type="protein sequence ID" value="JAD40469.1"/>
    <property type="molecule type" value="Transcribed_RNA"/>
</dbReference>
<accession>A0A0A8ZM40</accession>
<dbReference type="AlphaFoldDB" id="A0A0A8ZM40"/>
<reference evidence="10" key="2">
    <citation type="journal article" date="2015" name="Data Brief">
        <title>Shoot transcriptome of the giant reed, Arundo donax.</title>
        <authorList>
            <person name="Barrero R.A."/>
            <person name="Guerrero F.D."/>
            <person name="Moolhuijzen P."/>
            <person name="Goolsby J.A."/>
            <person name="Tidwell J."/>
            <person name="Bellgard S.E."/>
            <person name="Bellgard M.I."/>
        </authorList>
    </citation>
    <scope>NUCLEOTIDE SEQUENCE</scope>
    <source>
        <tissue evidence="10">Shoot tissue taken approximately 20 cm above the soil surface</tissue>
    </source>
</reference>
<evidence type="ECO:0000259" key="8">
    <source>
        <dbReference type="PROSITE" id="PS50090"/>
    </source>
</evidence>
<dbReference type="InterPro" id="IPR009057">
    <property type="entry name" value="Homeodomain-like_sf"/>
</dbReference>
<evidence type="ECO:0000256" key="1">
    <source>
        <dbReference type="ARBA" id="ARBA00004123"/>
    </source>
</evidence>
<evidence type="ECO:0000256" key="6">
    <source>
        <dbReference type="ARBA" id="ARBA00023242"/>
    </source>
</evidence>
<dbReference type="Gene3D" id="1.10.10.60">
    <property type="entry name" value="Homeodomain-like"/>
    <property type="match status" value="2"/>
</dbReference>
<dbReference type="PROSITE" id="PS51294">
    <property type="entry name" value="HTH_MYB"/>
    <property type="match status" value="2"/>
</dbReference>
<dbReference type="InterPro" id="IPR017930">
    <property type="entry name" value="Myb_dom"/>
</dbReference>
<evidence type="ECO:0000256" key="5">
    <source>
        <dbReference type="ARBA" id="ARBA00023163"/>
    </source>
</evidence>
<organism evidence="10">
    <name type="scientific">Arundo donax</name>
    <name type="common">Giant reed</name>
    <name type="synonym">Donax arundinaceus</name>
    <dbReference type="NCBI Taxonomy" id="35708"/>
    <lineage>
        <taxon>Eukaryota</taxon>
        <taxon>Viridiplantae</taxon>
        <taxon>Streptophyta</taxon>
        <taxon>Embryophyta</taxon>
        <taxon>Tracheophyta</taxon>
        <taxon>Spermatophyta</taxon>
        <taxon>Magnoliopsida</taxon>
        <taxon>Liliopsida</taxon>
        <taxon>Poales</taxon>
        <taxon>Poaceae</taxon>
        <taxon>PACMAD clade</taxon>
        <taxon>Arundinoideae</taxon>
        <taxon>Arundineae</taxon>
        <taxon>Arundo</taxon>
    </lineage>
</organism>
<proteinExistence type="predicted"/>
<evidence type="ECO:0000256" key="2">
    <source>
        <dbReference type="ARBA" id="ARBA00022737"/>
    </source>
</evidence>
<sequence length="361" mass="39337">MDDEAKTPTDAQPQPQPHYSSPPPSGEDDDGAATSDAFAAGDAAAAAANAAMEERVRGPWSPEEDAVLSNLVEKLGARNWTLIARGIPGRSGKSCRLRWCNQLDPQVKRKPFTEEEDRIIMAAHAVHGNKWASIAKLLVGRTDNAIKNHWNSTLRRRYCNDGRCTHGAAVELSVPYMSRAVSEEPRPLGDPNSFSAMDVRDAPVQTLPHSSTGAWYIGDQNYSTEAVDPPYLTRPAAKIGAFKPYNLGHAESTEQETPSSVFKFDATLKALNPENEVFKLVDPICFAAEVPNKCGHSCCSAQERPRKNSLLGPEFNDFEDHPPILNSSFASLVSEISSIAWMRSGMQSSDTSSLLQTFPPA</sequence>
<reference evidence="10" key="1">
    <citation type="submission" date="2014-09" db="EMBL/GenBank/DDBJ databases">
        <authorList>
            <person name="Magalhaes I.L.F."/>
            <person name="Oliveira U."/>
            <person name="Santos F.R."/>
            <person name="Vidigal T.H.D.A."/>
            <person name="Brescovit A.D."/>
            <person name="Santos A.J."/>
        </authorList>
    </citation>
    <scope>NUCLEOTIDE SEQUENCE</scope>
    <source>
        <tissue evidence="10">Shoot tissue taken approximately 20 cm above the soil surface</tissue>
    </source>
</reference>
<dbReference type="GO" id="GO:0000981">
    <property type="term" value="F:DNA-binding transcription factor activity, RNA polymerase II-specific"/>
    <property type="evidence" value="ECO:0007669"/>
    <property type="project" value="TreeGrafter"/>
</dbReference>
<dbReference type="SMART" id="SM00717">
    <property type="entry name" value="SANT"/>
    <property type="match status" value="2"/>
</dbReference>
<dbReference type="InterPro" id="IPR050560">
    <property type="entry name" value="MYB_TF"/>
</dbReference>
<evidence type="ECO:0000256" key="3">
    <source>
        <dbReference type="ARBA" id="ARBA00023015"/>
    </source>
</evidence>
<dbReference type="PANTHER" id="PTHR45614:SF25">
    <property type="entry name" value="MYB PROTEIN"/>
    <property type="match status" value="1"/>
</dbReference>
<keyword evidence="3" id="KW-0805">Transcription regulation</keyword>
<keyword evidence="2" id="KW-0677">Repeat</keyword>
<feature type="domain" description="Myb-like" evidence="8">
    <location>
        <begin position="52"/>
        <end position="103"/>
    </location>
</feature>
<feature type="domain" description="Myb-like" evidence="8">
    <location>
        <begin position="104"/>
        <end position="154"/>
    </location>
</feature>
<comment type="subcellular location">
    <subcellularLocation>
        <location evidence="1">Nucleus</location>
    </subcellularLocation>
</comment>
<dbReference type="Pfam" id="PF00249">
    <property type="entry name" value="Myb_DNA-binding"/>
    <property type="match status" value="2"/>
</dbReference>
<dbReference type="FunFam" id="1.10.10.60:FF:000060">
    <property type="entry name" value="MYB transcription factor"/>
    <property type="match status" value="1"/>
</dbReference>
<evidence type="ECO:0000256" key="4">
    <source>
        <dbReference type="ARBA" id="ARBA00023125"/>
    </source>
</evidence>
<evidence type="ECO:0000256" key="7">
    <source>
        <dbReference type="SAM" id="MobiDB-lite"/>
    </source>
</evidence>
<feature type="compositionally biased region" description="Pro residues" evidence="7">
    <location>
        <begin position="14"/>
        <end position="25"/>
    </location>
</feature>
<name>A0A0A8ZM40_ARUDO</name>
<feature type="domain" description="HTH myb-type" evidence="9">
    <location>
        <begin position="52"/>
        <end position="107"/>
    </location>
</feature>
<protein>
    <submittedName>
        <fullName evidence="10">Uncharacterized protein</fullName>
    </submittedName>
</protein>
<feature type="compositionally biased region" description="Low complexity" evidence="7">
    <location>
        <begin position="32"/>
        <end position="44"/>
    </location>
</feature>
<keyword evidence="4" id="KW-0238">DNA-binding</keyword>
<keyword evidence="5" id="KW-0804">Transcription</keyword>
<evidence type="ECO:0000313" key="10">
    <source>
        <dbReference type="EMBL" id="JAD40469.1"/>
    </source>
</evidence>
<feature type="domain" description="HTH myb-type" evidence="9">
    <location>
        <begin position="108"/>
        <end position="158"/>
    </location>
</feature>
<keyword evidence="6" id="KW-0539">Nucleus</keyword>
<dbReference type="SUPFAM" id="SSF46689">
    <property type="entry name" value="Homeodomain-like"/>
    <property type="match status" value="1"/>
</dbReference>